<name>A0ABV5UZH0_9MICO</name>
<dbReference type="PANTHER" id="PTHR11527">
    <property type="entry name" value="HEAT-SHOCK PROTEIN 20 FAMILY MEMBER"/>
    <property type="match status" value="1"/>
</dbReference>
<dbReference type="Pfam" id="PF00011">
    <property type="entry name" value="HSP20"/>
    <property type="match status" value="1"/>
</dbReference>
<keyword evidence="5" id="KW-1185">Reference proteome</keyword>
<gene>
    <name evidence="4" type="ORF">ACFFN0_02730</name>
</gene>
<dbReference type="EMBL" id="JBHMAX010000005">
    <property type="protein sequence ID" value="MFB9730955.1"/>
    <property type="molecule type" value="Genomic_DNA"/>
</dbReference>
<evidence type="ECO:0000313" key="5">
    <source>
        <dbReference type="Proteomes" id="UP001589613"/>
    </source>
</evidence>
<dbReference type="SUPFAM" id="SSF49764">
    <property type="entry name" value="HSP20-like chaperones"/>
    <property type="match status" value="1"/>
</dbReference>
<dbReference type="InterPro" id="IPR008978">
    <property type="entry name" value="HSP20-like_chaperone"/>
</dbReference>
<dbReference type="RefSeq" id="WP_141339207.1">
    <property type="nucleotide sequence ID" value="NZ_JBHMAX010000005.1"/>
</dbReference>
<comment type="caution">
    <text evidence="4">The sequence shown here is derived from an EMBL/GenBank/DDBJ whole genome shotgun (WGS) entry which is preliminary data.</text>
</comment>
<reference evidence="4 5" key="1">
    <citation type="submission" date="2024-09" db="EMBL/GenBank/DDBJ databases">
        <authorList>
            <person name="Sun Q."/>
            <person name="Mori K."/>
        </authorList>
    </citation>
    <scope>NUCLEOTIDE SEQUENCE [LARGE SCALE GENOMIC DNA]</scope>
    <source>
        <strain evidence="4 5">JCM 12763</strain>
    </source>
</reference>
<evidence type="ECO:0000313" key="4">
    <source>
        <dbReference type="EMBL" id="MFB9730955.1"/>
    </source>
</evidence>
<sequence length="139" mass="15265">MSKELTRTTNPLAEMLEWLDLAGPKGRKGVGLAPFVRVEDFVEDGSYVLRAEVPGLDPEKDVEVTVQGDVLTISGERREEKKNRNHQEFHYGSFRRSVTLPPGADADAVEASYTDGVLEVKVPIADEQAGARTVPVTRS</sequence>
<dbReference type="Gene3D" id="2.60.40.790">
    <property type="match status" value="1"/>
</dbReference>
<proteinExistence type="inferred from homology"/>
<evidence type="ECO:0000256" key="1">
    <source>
        <dbReference type="PROSITE-ProRule" id="PRU00285"/>
    </source>
</evidence>
<dbReference type="InterPro" id="IPR002068">
    <property type="entry name" value="A-crystallin/Hsp20_dom"/>
</dbReference>
<dbReference type="PROSITE" id="PS01031">
    <property type="entry name" value="SHSP"/>
    <property type="match status" value="1"/>
</dbReference>
<evidence type="ECO:0000259" key="3">
    <source>
        <dbReference type="PROSITE" id="PS01031"/>
    </source>
</evidence>
<comment type="similarity">
    <text evidence="1 2">Belongs to the small heat shock protein (HSP20) family.</text>
</comment>
<protein>
    <submittedName>
        <fullName evidence="4">Hsp20/alpha crystallin family protein</fullName>
    </submittedName>
</protein>
<accession>A0ABV5UZH0</accession>
<dbReference type="InterPro" id="IPR031107">
    <property type="entry name" value="Small_HSP"/>
</dbReference>
<feature type="domain" description="SHSP" evidence="3">
    <location>
        <begin position="26"/>
        <end position="139"/>
    </location>
</feature>
<dbReference type="CDD" id="cd06464">
    <property type="entry name" value="ACD_sHsps-like"/>
    <property type="match status" value="1"/>
</dbReference>
<evidence type="ECO:0000256" key="2">
    <source>
        <dbReference type="RuleBase" id="RU003616"/>
    </source>
</evidence>
<dbReference type="Proteomes" id="UP001589613">
    <property type="component" value="Unassembled WGS sequence"/>
</dbReference>
<organism evidence="4 5">
    <name type="scientific">Ornithinimicrobium kibberense</name>
    <dbReference type="NCBI Taxonomy" id="282060"/>
    <lineage>
        <taxon>Bacteria</taxon>
        <taxon>Bacillati</taxon>
        <taxon>Actinomycetota</taxon>
        <taxon>Actinomycetes</taxon>
        <taxon>Micrococcales</taxon>
        <taxon>Ornithinimicrobiaceae</taxon>
        <taxon>Ornithinimicrobium</taxon>
    </lineage>
</organism>